<dbReference type="EMBL" id="JBEVCJ010000001">
    <property type="protein sequence ID" value="MET1253644.1"/>
    <property type="molecule type" value="Genomic_DNA"/>
</dbReference>
<dbReference type="Proteomes" id="UP001548189">
    <property type="component" value="Unassembled WGS sequence"/>
</dbReference>
<dbReference type="Pfam" id="PF03631">
    <property type="entry name" value="Virul_fac_BrkB"/>
    <property type="match status" value="1"/>
</dbReference>
<proteinExistence type="inferred from homology"/>
<dbReference type="NCBIfam" id="TIGR00765">
    <property type="entry name" value="yihY_not_rbn"/>
    <property type="match status" value="1"/>
</dbReference>
<reference evidence="1 2" key="1">
    <citation type="submission" date="2024-06" db="EMBL/GenBank/DDBJ databases">
        <authorList>
            <person name="Li F."/>
        </authorList>
    </citation>
    <scope>NUCLEOTIDE SEQUENCE [LARGE SCALE GENOMIC DNA]</scope>
    <source>
        <strain evidence="1 2">GXAS 311</strain>
    </source>
</reference>
<evidence type="ECO:0000313" key="2">
    <source>
        <dbReference type="Proteomes" id="UP001548189"/>
    </source>
</evidence>
<keyword evidence="2" id="KW-1185">Reference proteome</keyword>
<accession>A0ABV2BP14</accession>
<name>A0ABV2BP14_9GAMM</name>
<comment type="caution">
    <text evidence="1">The sequence shown here is derived from an EMBL/GenBank/DDBJ whole genome shotgun (WGS) entry which is preliminary data.</text>
</comment>
<dbReference type="PANTHER" id="PTHR30213">
    <property type="entry name" value="INNER MEMBRANE PROTEIN YHJD"/>
    <property type="match status" value="1"/>
</dbReference>
<dbReference type="InterPro" id="IPR023679">
    <property type="entry name" value="UPF0761_bac"/>
</dbReference>
<evidence type="ECO:0000313" key="1">
    <source>
        <dbReference type="EMBL" id="MET1253644.1"/>
    </source>
</evidence>
<dbReference type="InterPro" id="IPR017039">
    <property type="entry name" value="Virul_fac_BrkB"/>
</dbReference>
<sequence length="396" mass="44444">MIEKRVKYLLALIGYVFERYSFNRSSSVAAELTVTSILALVPLTAVIFALLAFIPSFQNLGEEIQTWLYQYFVPSTGETVQQYIREFVGKARGLSGLGSVMLIITALALMRTIDQSFNKIWHSKSTKSFVRTLLVYWAVLTLGPIFLGSSLVITSYIKSLPIVSDVVEQGQWLTLWLPFLMASIAFSVMYYVIPNRKIRVWHAALSGLITATLFEIAKFAFGVFVSGVSTYQLIFGALAAVPLFLIWIYLSWSIVLFGAEICHALDAFEPEEVRQNLHPLIELIGLLQCFAQAQRAGEVISEQQLKKLRETIGRRVSQDWIEKLIAAKVIAQTHEQSYCMIKNADKLDFELVFNLAGRHFPTPAQVESSFLSAASKASLNEIIVTIQKQLNGRLVI</sequence>
<dbReference type="HAMAP" id="MF_00672">
    <property type="entry name" value="UPF0761"/>
    <property type="match status" value="1"/>
</dbReference>
<organism evidence="1 2">
    <name type="scientific">Aliikangiella maris</name>
    <dbReference type="NCBI Taxonomy" id="3162458"/>
    <lineage>
        <taxon>Bacteria</taxon>
        <taxon>Pseudomonadati</taxon>
        <taxon>Pseudomonadota</taxon>
        <taxon>Gammaproteobacteria</taxon>
        <taxon>Oceanospirillales</taxon>
        <taxon>Pleioneaceae</taxon>
        <taxon>Aliikangiella</taxon>
    </lineage>
</organism>
<gene>
    <name evidence="1" type="ORF">ABVT43_00750</name>
</gene>
<protein>
    <submittedName>
        <fullName evidence="1">YihY family inner membrane protein</fullName>
    </submittedName>
</protein>
<dbReference type="PANTHER" id="PTHR30213:SF0">
    <property type="entry name" value="UPF0761 MEMBRANE PROTEIN YIHY"/>
    <property type="match status" value="1"/>
</dbReference>